<reference evidence="2" key="1">
    <citation type="submission" date="2022-11" db="UniProtKB">
        <authorList>
            <consortium name="WormBaseParasite"/>
        </authorList>
    </citation>
    <scope>IDENTIFICATION</scope>
</reference>
<evidence type="ECO:0000313" key="1">
    <source>
        <dbReference type="Proteomes" id="UP000887576"/>
    </source>
</evidence>
<protein>
    <submittedName>
        <fullName evidence="2">Uncharacterized protein</fullName>
    </submittedName>
</protein>
<sequence>MICLPLLVRNEVEDGNNFAVEVVNYERKTNKKVCTTDHSSALGALLVSRAASGEVETTRLKWLHPRFPRPLIMDRRGKQGTRRFLGLGAASTRQNRSESHLE</sequence>
<name>A0AC34QQR9_9BILA</name>
<organism evidence="1 2">
    <name type="scientific">Panagrolaimus sp. JU765</name>
    <dbReference type="NCBI Taxonomy" id="591449"/>
    <lineage>
        <taxon>Eukaryota</taxon>
        <taxon>Metazoa</taxon>
        <taxon>Ecdysozoa</taxon>
        <taxon>Nematoda</taxon>
        <taxon>Chromadorea</taxon>
        <taxon>Rhabditida</taxon>
        <taxon>Tylenchina</taxon>
        <taxon>Panagrolaimomorpha</taxon>
        <taxon>Panagrolaimoidea</taxon>
        <taxon>Panagrolaimidae</taxon>
        <taxon>Panagrolaimus</taxon>
    </lineage>
</organism>
<accession>A0AC34QQR9</accession>
<evidence type="ECO:0000313" key="2">
    <source>
        <dbReference type="WBParaSite" id="JU765_v2.g18507.t1"/>
    </source>
</evidence>
<proteinExistence type="predicted"/>
<dbReference type="WBParaSite" id="JU765_v2.g18507.t1">
    <property type="protein sequence ID" value="JU765_v2.g18507.t1"/>
    <property type="gene ID" value="JU765_v2.g18507"/>
</dbReference>
<dbReference type="Proteomes" id="UP000887576">
    <property type="component" value="Unplaced"/>
</dbReference>